<dbReference type="Pfam" id="PF00563">
    <property type="entry name" value="EAL"/>
    <property type="match status" value="1"/>
</dbReference>
<dbReference type="Proteomes" id="UP000245695">
    <property type="component" value="Chromosome 1"/>
</dbReference>
<evidence type="ECO:0000259" key="2">
    <source>
        <dbReference type="PROSITE" id="PS50887"/>
    </source>
</evidence>
<proteinExistence type="predicted"/>
<dbReference type="PANTHER" id="PTHR33121:SF71">
    <property type="entry name" value="OXYGEN SENSOR PROTEIN DOSP"/>
    <property type="match status" value="1"/>
</dbReference>
<dbReference type="SMART" id="SM00267">
    <property type="entry name" value="GGDEF"/>
    <property type="match status" value="1"/>
</dbReference>
<name>A0A2P2BPE9_9FIRM</name>
<organism evidence="3 4">
    <name type="scientific">Romboutsia hominis</name>
    <dbReference type="NCBI Taxonomy" id="1507512"/>
    <lineage>
        <taxon>Bacteria</taxon>
        <taxon>Bacillati</taxon>
        <taxon>Bacillota</taxon>
        <taxon>Clostridia</taxon>
        <taxon>Peptostreptococcales</taxon>
        <taxon>Peptostreptococcaceae</taxon>
        <taxon>Romboutsia</taxon>
    </lineage>
</organism>
<dbReference type="CDD" id="cd01948">
    <property type="entry name" value="EAL"/>
    <property type="match status" value="1"/>
</dbReference>
<dbReference type="InterPro" id="IPR043128">
    <property type="entry name" value="Rev_trsase/Diguanyl_cyclase"/>
</dbReference>
<reference evidence="3 4" key="1">
    <citation type="submission" date="2014-09" db="EMBL/GenBank/DDBJ databases">
        <authorList>
            <person name="Hornung B.V."/>
        </authorList>
    </citation>
    <scope>NUCLEOTIDE SEQUENCE [LARGE SCALE GENOMIC DNA]</scope>
    <source>
        <strain evidence="3 4">FRIFI</strain>
    </source>
</reference>
<dbReference type="PROSITE" id="PS50883">
    <property type="entry name" value="EAL"/>
    <property type="match status" value="1"/>
</dbReference>
<dbReference type="KEGG" id="rhom:FRIFI_0689"/>
<dbReference type="GO" id="GO:0071111">
    <property type="term" value="F:cyclic-guanylate-specific phosphodiesterase activity"/>
    <property type="evidence" value="ECO:0007669"/>
    <property type="project" value="InterPro"/>
</dbReference>
<evidence type="ECO:0000313" key="4">
    <source>
        <dbReference type="Proteomes" id="UP000245695"/>
    </source>
</evidence>
<dbReference type="RefSeq" id="WP_166504980.1">
    <property type="nucleotide sequence ID" value="NZ_LN650648.1"/>
</dbReference>
<dbReference type="InterPro" id="IPR050706">
    <property type="entry name" value="Cyclic-di-GMP_PDE-like"/>
</dbReference>
<gene>
    <name evidence="3" type="ORF">FRIFI_0689</name>
</gene>
<dbReference type="EMBL" id="LN650648">
    <property type="protein sequence ID" value="CEI72235.1"/>
    <property type="molecule type" value="Genomic_DNA"/>
</dbReference>
<dbReference type="NCBIfam" id="TIGR00254">
    <property type="entry name" value="GGDEF"/>
    <property type="match status" value="1"/>
</dbReference>
<keyword evidence="4" id="KW-1185">Reference proteome</keyword>
<dbReference type="InterPro" id="IPR035919">
    <property type="entry name" value="EAL_sf"/>
</dbReference>
<dbReference type="InterPro" id="IPR029787">
    <property type="entry name" value="Nucleotide_cyclase"/>
</dbReference>
<dbReference type="InterPro" id="IPR000160">
    <property type="entry name" value="GGDEF_dom"/>
</dbReference>
<evidence type="ECO:0000313" key="3">
    <source>
        <dbReference type="EMBL" id="CEI72235.1"/>
    </source>
</evidence>
<dbReference type="Pfam" id="PF00990">
    <property type="entry name" value="GGDEF"/>
    <property type="match status" value="1"/>
</dbReference>
<dbReference type="AlphaFoldDB" id="A0A2P2BPE9"/>
<dbReference type="PROSITE" id="PS50887">
    <property type="entry name" value="GGDEF"/>
    <property type="match status" value="1"/>
</dbReference>
<protein>
    <submittedName>
        <fullName evidence="3">Signaling protein YkoW</fullName>
    </submittedName>
</protein>
<feature type="domain" description="EAL" evidence="1">
    <location>
        <begin position="183"/>
        <end position="434"/>
    </location>
</feature>
<dbReference type="Gene3D" id="3.30.70.270">
    <property type="match status" value="1"/>
</dbReference>
<accession>A0A2P2BPE9</accession>
<sequence>MKTSRKILKLDKTLLNKCRRRERISLNKHDHLTKAYNRNYFFNYIEKKVNGTLINIKVMSIKFLNSNIGIKYGDEALKLIAKILMNMKTSSIVCRLSGSTFGVYIEQTDINYVKNIIEEMINKISNVNIGIETVKISTNISSVIYKNGDFDTKDAISKLSISMSNSIKKGVNKFEIYNERHDLRINIDTIESAILNEEITLYYQPKIDIKTKKINGVEALIRWFSKEHGYIEPNKIIQFAESSGYINTLWKWVMRKACEDINYVNTNLGKEIHLSVNTSPYQLEHKDFIKDIKEALEETNFRRDLLTIEITESDDIENIDNIQKILGEMKDMDIKVSIDDFGKGYNSIDYIKNYNVDEIKIDKSLVKYLSDNPLFIKNLIDMIHTTNTLVVAEGVEEYFEYKLLKDMECDFIQGYYFHKPMEHESLVKILNQEDI</sequence>
<dbReference type="SMART" id="SM00052">
    <property type="entry name" value="EAL"/>
    <property type="match status" value="1"/>
</dbReference>
<dbReference type="PANTHER" id="PTHR33121">
    <property type="entry name" value="CYCLIC DI-GMP PHOSPHODIESTERASE PDEF"/>
    <property type="match status" value="1"/>
</dbReference>
<dbReference type="SUPFAM" id="SSF55073">
    <property type="entry name" value="Nucleotide cyclase"/>
    <property type="match status" value="1"/>
</dbReference>
<dbReference type="InterPro" id="IPR001633">
    <property type="entry name" value="EAL_dom"/>
</dbReference>
<dbReference type="SUPFAM" id="SSF141868">
    <property type="entry name" value="EAL domain-like"/>
    <property type="match status" value="1"/>
</dbReference>
<feature type="domain" description="GGDEF" evidence="2">
    <location>
        <begin position="49"/>
        <end position="179"/>
    </location>
</feature>
<dbReference type="Gene3D" id="3.20.20.450">
    <property type="entry name" value="EAL domain"/>
    <property type="match status" value="1"/>
</dbReference>
<evidence type="ECO:0000259" key="1">
    <source>
        <dbReference type="PROSITE" id="PS50883"/>
    </source>
</evidence>